<protein>
    <recommendedName>
        <fullName evidence="5">NADH dehydrogenase subunit 5</fullName>
    </recommendedName>
</protein>
<accession>A0AAV5WZF0</accession>
<gene>
    <name evidence="3" type="ORF">PFISCL1PPCAC_28142</name>
</gene>
<feature type="chain" id="PRO_5043327536" description="NADH dehydrogenase subunit 5" evidence="2">
    <location>
        <begin position="19"/>
        <end position="200"/>
    </location>
</feature>
<organism evidence="3 4">
    <name type="scientific">Pristionchus fissidentatus</name>
    <dbReference type="NCBI Taxonomy" id="1538716"/>
    <lineage>
        <taxon>Eukaryota</taxon>
        <taxon>Metazoa</taxon>
        <taxon>Ecdysozoa</taxon>
        <taxon>Nematoda</taxon>
        <taxon>Chromadorea</taxon>
        <taxon>Rhabditida</taxon>
        <taxon>Rhabditina</taxon>
        <taxon>Diplogasteromorpha</taxon>
        <taxon>Diplogasteroidea</taxon>
        <taxon>Neodiplogasteridae</taxon>
        <taxon>Pristionchus</taxon>
    </lineage>
</organism>
<evidence type="ECO:0000313" key="4">
    <source>
        <dbReference type="Proteomes" id="UP001432322"/>
    </source>
</evidence>
<evidence type="ECO:0008006" key="5">
    <source>
        <dbReference type="Google" id="ProtNLM"/>
    </source>
</evidence>
<proteinExistence type="predicted"/>
<feature type="non-terminal residue" evidence="3">
    <location>
        <position position="200"/>
    </location>
</feature>
<name>A0AAV5WZF0_9BILA</name>
<dbReference type="EMBL" id="BTSY01000007">
    <property type="protein sequence ID" value="GMT36845.1"/>
    <property type="molecule type" value="Genomic_DNA"/>
</dbReference>
<dbReference type="AlphaFoldDB" id="A0AAV5WZF0"/>
<keyword evidence="2" id="KW-0732">Signal</keyword>
<feature type="signal peptide" evidence="2">
    <location>
        <begin position="1"/>
        <end position="18"/>
    </location>
</feature>
<sequence length="200" mass="22811">LFLFSFLLCLFLLLTCSATLRTRTVHVEILIVLISIFSRLVPSSSHHLLSHTIDTVALHLLLVSSRAICTSALRPSLPMSSLLVDGLSSDVLTNDHLLLDGFWHFRLLFILFFLFISIVLDRRVLSQFVQSRIIVVVLRRDLGGVRGRNALVLLIDRLDVDIRFLASVYLKRLHGLSRCLLFIHFHLLILFSLLVYLLLV</sequence>
<evidence type="ECO:0000256" key="1">
    <source>
        <dbReference type="SAM" id="Phobius"/>
    </source>
</evidence>
<keyword evidence="1" id="KW-1133">Transmembrane helix</keyword>
<evidence type="ECO:0000313" key="3">
    <source>
        <dbReference type="EMBL" id="GMT36845.1"/>
    </source>
</evidence>
<dbReference type="Proteomes" id="UP001432322">
    <property type="component" value="Unassembled WGS sequence"/>
</dbReference>
<feature type="non-terminal residue" evidence="3">
    <location>
        <position position="1"/>
    </location>
</feature>
<comment type="caution">
    <text evidence="3">The sequence shown here is derived from an EMBL/GenBank/DDBJ whole genome shotgun (WGS) entry which is preliminary data.</text>
</comment>
<evidence type="ECO:0000256" key="2">
    <source>
        <dbReference type="SAM" id="SignalP"/>
    </source>
</evidence>
<feature type="transmembrane region" description="Helical" evidence="1">
    <location>
        <begin position="102"/>
        <end position="120"/>
    </location>
</feature>
<keyword evidence="1" id="KW-0472">Membrane</keyword>
<keyword evidence="1" id="KW-0812">Transmembrane</keyword>
<keyword evidence="4" id="KW-1185">Reference proteome</keyword>
<reference evidence="3" key="1">
    <citation type="submission" date="2023-10" db="EMBL/GenBank/DDBJ databases">
        <title>Genome assembly of Pristionchus species.</title>
        <authorList>
            <person name="Yoshida K."/>
            <person name="Sommer R.J."/>
        </authorList>
    </citation>
    <scope>NUCLEOTIDE SEQUENCE</scope>
    <source>
        <strain evidence="3">RS5133</strain>
    </source>
</reference>
<feature type="transmembrane region" description="Helical" evidence="1">
    <location>
        <begin position="179"/>
        <end position="199"/>
    </location>
</feature>